<accession>A0ABN3L9X2</accession>
<feature type="region of interest" description="Disordered" evidence="1">
    <location>
        <begin position="20"/>
        <end position="42"/>
    </location>
</feature>
<feature type="domain" description="Probable transposase IS891/IS1136/IS1341" evidence="2">
    <location>
        <begin position="20"/>
        <end position="85"/>
    </location>
</feature>
<reference evidence="3 4" key="1">
    <citation type="journal article" date="2019" name="Int. J. Syst. Evol. Microbiol.">
        <title>The Global Catalogue of Microorganisms (GCM) 10K type strain sequencing project: providing services to taxonomists for standard genome sequencing and annotation.</title>
        <authorList>
            <consortium name="The Broad Institute Genomics Platform"/>
            <consortium name="The Broad Institute Genome Sequencing Center for Infectious Disease"/>
            <person name="Wu L."/>
            <person name="Ma J."/>
        </authorList>
    </citation>
    <scope>NUCLEOTIDE SEQUENCE [LARGE SCALE GENOMIC DNA]</scope>
    <source>
        <strain evidence="3 4">JCM 4395</strain>
    </source>
</reference>
<evidence type="ECO:0000259" key="2">
    <source>
        <dbReference type="Pfam" id="PF01385"/>
    </source>
</evidence>
<evidence type="ECO:0000313" key="3">
    <source>
        <dbReference type="EMBL" id="GAA2478537.1"/>
    </source>
</evidence>
<gene>
    <name evidence="3" type="ORF">GCM10010276_13760</name>
</gene>
<comment type="caution">
    <text evidence="3">The sequence shown here is derived from an EMBL/GenBank/DDBJ whole genome shotgun (WGS) entry which is preliminary data.</text>
</comment>
<proteinExistence type="predicted"/>
<dbReference type="EMBL" id="BAAASG010000003">
    <property type="protein sequence ID" value="GAA2478537.1"/>
    <property type="molecule type" value="Genomic_DNA"/>
</dbReference>
<keyword evidence="4" id="KW-1185">Reference proteome</keyword>
<dbReference type="Proteomes" id="UP001501777">
    <property type="component" value="Unassembled WGS sequence"/>
</dbReference>
<name>A0ABN3L9X2_STRLO</name>
<evidence type="ECO:0000256" key="1">
    <source>
        <dbReference type="SAM" id="MobiDB-lite"/>
    </source>
</evidence>
<organism evidence="3 4">
    <name type="scientific">Streptomyces longisporus</name>
    <dbReference type="NCBI Taxonomy" id="1948"/>
    <lineage>
        <taxon>Bacteria</taxon>
        <taxon>Bacillati</taxon>
        <taxon>Actinomycetota</taxon>
        <taxon>Actinomycetes</taxon>
        <taxon>Kitasatosporales</taxon>
        <taxon>Streptomycetaceae</taxon>
        <taxon>Streptomyces</taxon>
    </lineage>
</organism>
<feature type="region of interest" description="Disordered" evidence="1">
    <location>
        <begin position="84"/>
        <end position="130"/>
    </location>
</feature>
<dbReference type="InterPro" id="IPR001959">
    <property type="entry name" value="Transposase"/>
</dbReference>
<protein>
    <recommendedName>
        <fullName evidence="2">Probable transposase IS891/IS1136/IS1341 domain-containing protein</fullName>
    </recommendedName>
</protein>
<evidence type="ECO:0000313" key="4">
    <source>
        <dbReference type="Proteomes" id="UP001501777"/>
    </source>
</evidence>
<sequence length="130" mass="14606">MIVEVRQRREVVPGRPRFRRRRRYPPTNVTVRARSAPKRAVEKVAKLQGKIRRQRLDHAHKTALSLVREHGFIAYEDLKIRNMTKAPAPKPDPGRPGSFLPDGAGSKAGLNRSIADAGWGGVSRDPERQG</sequence>
<dbReference type="Pfam" id="PF01385">
    <property type="entry name" value="OrfB_IS605"/>
    <property type="match status" value="1"/>
</dbReference>